<gene>
    <name evidence="1" type="ORF">LCGC14_2066460</name>
</gene>
<organism evidence="1">
    <name type="scientific">marine sediment metagenome</name>
    <dbReference type="NCBI Taxonomy" id="412755"/>
    <lineage>
        <taxon>unclassified sequences</taxon>
        <taxon>metagenomes</taxon>
        <taxon>ecological metagenomes</taxon>
    </lineage>
</organism>
<name>A0A0F9GY79_9ZZZZ</name>
<dbReference type="EMBL" id="LAZR01024707">
    <property type="protein sequence ID" value="KKL74285.1"/>
    <property type="molecule type" value="Genomic_DNA"/>
</dbReference>
<dbReference type="Pfam" id="PF19782">
    <property type="entry name" value="DUF6267"/>
    <property type="match status" value="1"/>
</dbReference>
<comment type="caution">
    <text evidence="1">The sequence shown here is derived from an EMBL/GenBank/DDBJ whole genome shotgun (WGS) entry which is preliminary data.</text>
</comment>
<evidence type="ECO:0000313" key="1">
    <source>
        <dbReference type="EMBL" id="KKL74285.1"/>
    </source>
</evidence>
<sequence length="61" mass="6856">KLKLIGKLHQIESIGTFVSDGKGGYKLTKQEGFVAVDHLTNKAVKLVDRLDFSRTNFARHE</sequence>
<feature type="non-terminal residue" evidence="1">
    <location>
        <position position="1"/>
    </location>
</feature>
<proteinExistence type="predicted"/>
<dbReference type="AlphaFoldDB" id="A0A0F9GY79"/>
<dbReference type="InterPro" id="IPR046234">
    <property type="entry name" value="DUF6267"/>
</dbReference>
<accession>A0A0F9GY79</accession>
<protein>
    <submittedName>
        <fullName evidence="1">Uncharacterized protein</fullName>
    </submittedName>
</protein>
<reference evidence="1" key="1">
    <citation type="journal article" date="2015" name="Nature">
        <title>Complex archaea that bridge the gap between prokaryotes and eukaryotes.</title>
        <authorList>
            <person name="Spang A."/>
            <person name="Saw J.H."/>
            <person name="Jorgensen S.L."/>
            <person name="Zaremba-Niedzwiedzka K."/>
            <person name="Martijn J."/>
            <person name="Lind A.E."/>
            <person name="van Eijk R."/>
            <person name="Schleper C."/>
            <person name="Guy L."/>
            <person name="Ettema T.J."/>
        </authorList>
    </citation>
    <scope>NUCLEOTIDE SEQUENCE</scope>
</reference>